<feature type="transmembrane region" description="Helical" evidence="1">
    <location>
        <begin position="21"/>
        <end position="46"/>
    </location>
</feature>
<proteinExistence type="predicted"/>
<accession>A0A9Q1H3S5</accession>
<protein>
    <submittedName>
        <fullName evidence="2">Uncharacterized protein</fullName>
    </submittedName>
</protein>
<gene>
    <name evidence="2" type="ORF">HOLleu_24629</name>
</gene>
<organism evidence="2 3">
    <name type="scientific">Holothuria leucospilota</name>
    <name type="common">Black long sea cucumber</name>
    <name type="synonym">Mertensiothuria leucospilota</name>
    <dbReference type="NCBI Taxonomy" id="206669"/>
    <lineage>
        <taxon>Eukaryota</taxon>
        <taxon>Metazoa</taxon>
        <taxon>Echinodermata</taxon>
        <taxon>Eleutherozoa</taxon>
        <taxon>Echinozoa</taxon>
        <taxon>Holothuroidea</taxon>
        <taxon>Aspidochirotacea</taxon>
        <taxon>Aspidochirotida</taxon>
        <taxon>Holothuriidae</taxon>
        <taxon>Holothuria</taxon>
    </lineage>
</organism>
<dbReference type="Proteomes" id="UP001152320">
    <property type="component" value="Chromosome 12"/>
</dbReference>
<sequence>MYNTLKQKGKEYIFEVNYFQSFVLISIFNNLLMYLKAIIFIFSIYVDITQQS</sequence>
<evidence type="ECO:0000256" key="1">
    <source>
        <dbReference type="SAM" id="Phobius"/>
    </source>
</evidence>
<keyword evidence="3" id="KW-1185">Reference proteome</keyword>
<keyword evidence="1" id="KW-1133">Transmembrane helix</keyword>
<dbReference type="AlphaFoldDB" id="A0A9Q1H3S5"/>
<keyword evidence="1" id="KW-0472">Membrane</keyword>
<reference evidence="2" key="1">
    <citation type="submission" date="2021-10" db="EMBL/GenBank/DDBJ databases">
        <title>Tropical sea cucumber genome reveals ecological adaptation and Cuvierian tubules defense mechanism.</title>
        <authorList>
            <person name="Chen T."/>
        </authorList>
    </citation>
    <scope>NUCLEOTIDE SEQUENCE</scope>
    <source>
        <strain evidence="2">Nanhai2018</strain>
        <tissue evidence="2">Muscle</tissue>
    </source>
</reference>
<evidence type="ECO:0000313" key="3">
    <source>
        <dbReference type="Proteomes" id="UP001152320"/>
    </source>
</evidence>
<keyword evidence="1" id="KW-0812">Transmembrane</keyword>
<name>A0A9Q1H3S5_HOLLE</name>
<comment type="caution">
    <text evidence="2">The sequence shown here is derived from an EMBL/GenBank/DDBJ whole genome shotgun (WGS) entry which is preliminary data.</text>
</comment>
<evidence type="ECO:0000313" key="2">
    <source>
        <dbReference type="EMBL" id="KAJ8031440.1"/>
    </source>
</evidence>
<dbReference type="EMBL" id="JAIZAY010000012">
    <property type="protein sequence ID" value="KAJ8031440.1"/>
    <property type="molecule type" value="Genomic_DNA"/>
</dbReference>